<dbReference type="EMBL" id="JAZDWU010000011">
    <property type="protein sequence ID" value="KAK9986288.1"/>
    <property type="molecule type" value="Genomic_DNA"/>
</dbReference>
<evidence type="ECO:0000313" key="2">
    <source>
        <dbReference type="EMBL" id="KAK9986288.1"/>
    </source>
</evidence>
<gene>
    <name evidence="2" type="ORF">SO802_031239</name>
</gene>
<reference evidence="2 3" key="1">
    <citation type="submission" date="2024-01" db="EMBL/GenBank/DDBJ databases">
        <title>A telomere-to-telomere, gap-free genome of sweet tea (Lithocarpus litseifolius).</title>
        <authorList>
            <person name="Zhou J."/>
        </authorList>
    </citation>
    <scope>NUCLEOTIDE SEQUENCE [LARGE SCALE GENOMIC DNA]</scope>
    <source>
        <strain evidence="2">Zhou-2022a</strain>
        <tissue evidence="2">Leaf</tissue>
    </source>
</reference>
<feature type="compositionally biased region" description="Basic and acidic residues" evidence="1">
    <location>
        <begin position="104"/>
        <end position="113"/>
    </location>
</feature>
<protein>
    <submittedName>
        <fullName evidence="2">Uncharacterized protein</fullName>
    </submittedName>
</protein>
<feature type="region of interest" description="Disordered" evidence="1">
    <location>
        <begin position="80"/>
        <end position="197"/>
    </location>
</feature>
<dbReference type="AlphaFoldDB" id="A0AAW2BL43"/>
<feature type="region of interest" description="Disordered" evidence="1">
    <location>
        <begin position="1"/>
        <end position="30"/>
    </location>
</feature>
<comment type="caution">
    <text evidence="2">The sequence shown here is derived from an EMBL/GenBank/DDBJ whole genome shotgun (WGS) entry which is preliminary data.</text>
</comment>
<proteinExistence type="predicted"/>
<feature type="compositionally biased region" description="Acidic residues" evidence="1">
    <location>
        <begin position="188"/>
        <end position="197"/>
    </location>
</feature>
<evidence type="ECO:0000313" key="3">
    <source>
        <dbReference type="Proteomes" id="UP001459277"/>
    </source>
</evidence>
<organism evidence="2 3">
    <name type="scientific">Lithocarpus litseifolius</name>
    <dbReference type="NCBI Taxonomy" id="425828"/>
    <lineage>
        <taxon>Eukaryota</taxon>
        <taxon>Viridiplantae</taxon>
        <taxon>Streptophyta</taxon>
        <taxon>Embryophyta</taxon>
        <taxon>Tracheophyta</taxon>
        <taxon>Spermatophyta</taxon>
        <taxon>Magnoliopsida</taxon>
        <taxon>eudicotyledons</taxon>
        <taxon>Gunneridae</taxon>
        <taxon>Pentapetalae</taxon>
        <taxon>rosids</taxon>
        <taxon>fabids</taxon>
        <taxon>Fagales</taxon>
        <taxon>Fagaceae</taxon>
        <taxon>Lithocarpus</taxon>
    </lineage>
</organism>
<dbReference type="Proteomes" id="UP001459277">
    <property type="component" value="Unassembled WGS sequence"/>
</dbReference>
<accession>A0AAW2BL43</accession>
<name>A0AAW2BL43_9ROSI</name>
<keyword evidence="3" id="KW-1185">Reference proteome</keyword>
<sequence>MRLGAIPDSKRESKLDQNSNTDLAPKRAIRHMASAHWPKLLARPKDPLIEWNGINTEVKAFGKTVKKATTQVPIILAATPPFGLGYKPTDDDLLKIESPYGTRTSDEDKKGEEAPSDDDEGSNSKSDGSNDSCSNDDGDGEDHSHSDSESNNGEDYDSQYSGNDCGEPPSDRENEDEGPFYEDHFDDNMDYYDGDTENDVEVEPIDMESGAESEEYELENVLEAVGDEVEEADYLW</sequence>
<feature type="compositionally biased region" description="Low complexity" evidence="1">
    <location>
        <begin position="123"/>
        <end position="133"/>
    </location>
</feature>
<evidence type="ECO:0000256" key="1">
    <source>
        <dbReference type="SAM" id="MobiDB-lite"/>
    </source>
</evidence>